<protein>
    <submittedName>
        <fullName evidence="1">Uncharacterized protein</fullName>
    </submittedName>
</protein>
<evidence type="ECO:0000313" key="1">
    <source>
        <dbReference type="EMBL" id="KAF4314773.1"/>
    </source>
</evidence>
<comment type="caution">
    <text evidence="1">The sequence shown here is derived from an EMBL/GenBank/DDBJ whole genome shotgun (WGS) entry which is preliminary data.</text>
</comment>
<name>A0A8J4S055_9STRA</name>
<proteinExistence type="predicted"/>
<evidence type="ECO:0000313" key="2">
    <source>
        <dbReference type="Proteomes" id="UP000702964"/>
    </source>
</evidence>
<organism evidence="1 2">
    <name type="scientific">Phytophthora kernoviae 00238/432</name>
    <dbReference type="NCBI Taxonomy" id="1284355"/>
    <lineage>
        <taxon>Eukaryota</taxon>
        <taxon>Sar</taxon>
        <taxon>Stramenopiles</taxon>
        <taxon>Oomycota</taxon>
        <taxon>Peronosporomycetes</taxon>
        <taxon>Peronosporales</taxon>
        <taxon>Peronosporaceae</taxon>
        <taxon>Phytophthora</taxon>
    </lineage>
</organism>
<feature type="non-terminal residue" evidence="1">
    <location>
        <position position="1"/>
    </location>
</feature>
<sequence>VLATVSGKTLYDIDEAWVGPGLNALDDKVDATISSVVTTLYNGQQFALKKKDQAVETAVKAKDYTTERVSTASSAVYNTVAGAADYTKTQVVHASSSTYGTVKGVTFTVLSYVPVIGPKLVA</sequence>
<gene>
    <name evidence="1" type="ORF">G195_011665</name>
</gene>
<reference evidence="1" key="2">
    <citation type="submission" date="2020-02" db="EMBL/GenBank/DDBJ databases">
        <authorList>
            <person name="Studholme D.J."/>
        </authorList>
    </citation>
    <scope>NUCLEOTIDE SEQUENCE</scope>
    <source>
        <strain evidence="1">00238/432</strain>
    </source>
</reference>
<dbReference type="EMBL" id="AOFI03001415">
    <property type="protein sequence ID" value="KAF4314773.1"/>
    <property type="molecule type" value="Genomic_DNA"/>
</dbReference>
<accession>A0A8J4S055</accession>
<dbReference type="AlphaFoldDB" id="A0A8J4S055"/>
<dbReference type="Proteomes" id="UP000702964">
    <property type="component" value="Unassembled WGS sequence"/>
</dbReference>
<reference evidence="1" key="1">
    <citation type="journal article" date="2015" name="Genom Data">
        <title>Draft genome sequences of Phytophthora kernoviae and Phytophthora ramorum lineage EU2 from Scotland.</title>
        <authorList>
            <person name="Sambles C."/>
            <person name="Schlenzig A."/>
            <person name="O'Neill P."/>
            <person name="Grant M."/>
            <person name="Studholme D.J."/>
        </authorList>
    </citation>
    <scope>NUCLEOTIDE SEQUENCE</scope>
    <source>
        <strain evidence="1">00238/432</strain>
    </source>
</reference>